<evidence type="ECO:0000256" key="1">
    <source>
        <dbReference type="ARBA" id="ARBA00006227"/>
    </source>
</evidence>
<dbReference type="AlphaFoldDB" id="A0A7J7IEN2"/>
<dbReference type="HAMAP" id="MF_01366">
    <property type="entry name" value="Ribosomal_uL13"/>
    <property type="match status" value="1"/>
</dbReference>
<dbReference type="OrthoDB" id="929at2759"/>
<dbReference type="InterPro" id="IPR005823">
    <property type="entry name" value="Ribosomal_uL13_bac-type"/>
</dbReference>
<dbReference type="GO" id="GO:0005840">
    <property type="term" value="C:ribosome"/>
    <property type="evidence" value="ECO:0007669"/>
    <property type="project" value="UniProtKB-KW"/>
</dbReference>
<sequence length="210" mass="23792">MITLDRCWRLFDARDQVLGRLAARAASLLLGKHKPYAMAHVNPLPGDGVIIINARHVGLTGKKLDQKVYRHHTGYPGGLKAEIARSLLARQPERVMELAIKRMLPPGPRRRQIIRELLRIYPDENHPFPPEQVVPMGIVWRRIGELGRADATNQKRFQEQIEHEWDRMVFLASPARVRDILEAEYSGSGGAGDDPHPDGPPIENQRSVFT</sequence>
<dbReference type="Gene3D" id="3.90.1180.10">
    <property type="entry name" value="Ribosomal protein L13"/>
    <property type="match status" value="1"/>
</dbReference>
<dbReference type="GO" id="GO:0003735">
    <property type="term" value="F:structural constituent of ribosome"/>
    <property type="evidence" value="ECO:0007669"/>
    <property type="project" value="InterPro"/>
</dbReference>
<evidence type="ECO:0000256" key="2">
    <source>
        <dbReference type="ARBA" id="ARBA00022980"/>
    </source>
</evidence>
<gene>
    <name evidence="6" type="ORF">F1559_003352</name>
</gene>
<dbReference type="InterPro" id="IPR036899">
    <property type="entry name" value="Ribosomal_uL13_sf"/>
</dbReference>
<dbReference type="SUPFAM" id="SSF52161">
    <property type="entry name" value="Ribosomal protein L13"/>
    <property type="match status" value="1"/>
</dbReference>
<dbReference type="PANTHER" id="PTHR11545">
    <property type="entry name" value="RIBOSOMAL PROTEIN L13"/>
    <property type="match status" value="1"/>
</dbReference>
<dbReference type="GO" id="GO:1990904">
    <property type="term" value="C:ribonucleoprotein complex"/>
    <property type="evidence" value="ECO:0007669"/>
    <property type="project" value="UniProtKB-KW"/>
</dbReference>
<dbReference type="InterPro" id="IPR005822">
    <property type="entry name" value="Ribosomal_uL13"/>
</dbReference>
<organism evidence="6 7">
    <name type="scientific">Cyanidiococcus yangmingshanensis</name>
    <dbReference type="NCBI Taxonomy" id="2690220"/>
    <lineage>
        <taxon>Eukaryota</taxon>
        <taxon>Rhodophyta</taxon>
        <taxon>Bangiophyceae</taxon>
        <taxon>Cyanidiales</taxon>
        <taxon>Cyanidiaceae</taxon>
        <taxon>Cyanidiococcus</taxon>
    </lineage>
</organism>
<evidence type="ECO:0000256" key="5">
    <source>
        <dbReference type="SAM" id="MobiDB-lite"/>
    </source>
</evidence>
<protein>
    <recommendedName>
        <fullName evidence="8">54S ribosomal protein L23, mitochondrial</fullName>
    </recommendedName>
</protein>
<evidence type="ECO:0000256" key="4">
    <source>
        <dbReference type="RuleBase" id="RU003877"/>
    </source>
</evidence>
<dbReference type="GO" id="GO:0003729">
    <property type="term" value="F:mRNA binding"/>
    <property type="evidence" value="ECO:0007669"/>
    <property type="project" value="TreeGrafter"/>
</dbReference>
<dbReference type="InterPro" id="IPR023563">
    <property type="entry name" value="Ribosomal_uL13_CS"/>
</dbReference>
<comment type="caution">
    <text evidence="6">The sequence shown here is derived from an EMBL/GenBank/DDBJ whole genome shotgun (WGS) entry which is preliminary data.</text>
</comment>
<dbReference type="NCBIfam" id="TIGR01066">
    <property type="entry name" value="rplM_bact"/>
    <property type="match status" value="1"/>
</dbReference>
<dbReference type="Proteomes" id="UP000530660">
    <property type="component" value="Unassembled WGS sequence"/>
</dbReference>
<reference evidence="6 7" key="1">
    <citation type="journal article" date="2020" name="J. Phycol.">
        <title>Comparative genome analysis reveals Cyanidiococcus gen. nov., a new extremophilic red algal genus sister to Cyanidioschyzon (Cyanidioschyzonaceae, Rhodophyta).</title>
        <authorList>
            <person name="Liu S.-L."/>
            <person name="Chiang Y.-R."/>
            <person name="Yoon H.S."/>
            <person name="Fu H.-Y."/>
        </authorList>
    </citation>
    <scope>NUCLEOTIDE SEQUENCE [LARGE SCALE GENOMIC DNA]</scope>
    <source>
        <strain evidence="6 7">THAL066</strain>
    </source>
</reference>
<proteinExistence type="inferred from homology"/>
<dbReference type="EMBL" id="VWRR01000014">
    <property type="protein sequence ID" value="KAF6001566.1"/>
    <property type="molecule type" value="Genomic_DNA"/>
</dbReference>
<name>A0A7J7IEN2_9RHOD</name>
<evidence type="ECO:0008006" key="8">
    <source>
        <dbReference type="Google" id="ProtNLM"/>
    </source>
</evidence>
<keyword evidence="2 4" id="KW-0689">Ribosomal protein</keyword>
<dbReference type="Pfam" id="PF00572">
    <property type="entry name" value="Ribosomal_L13"/>
    <property type="match status" value="1"/>
</dbReference>
<dbReference type="PROSITE" id="PS00783">
    <property type="entry name" value="RIBOSOMAL_L13"/>
    <property type="match status" value="1"/>
</dbReference>
<dbReference type="CDD" id="cd00392">
    <property type="entry name" value="Ribosomal_L13"/>
    <property type="match status" value="1"/>
</dbReference>
<dbReference type="GO" id="GO:0006412">
    <property type="term" value="P:translation"/>
    <property type="evidence" value="ECO:0007669"/>
    <property type="project" value="InterPro"/>
</dbReference>
<evidence type="ECO:0000313" key="7">
    <source>
        <dbReference type="Proteomes" id="UP000530660"/>
    </source>
</evidence>
<accession>A0A7J7IEN2</accession>
<keyword evidence="7" id="KW-1185">Reference proteome</keyword>
<evidence type="ECO:0000313" key="6">
    <source>
        <dbReference type="EMBL" id="KAF6001566.1"/>
    </source>
</evidence>
<dbReference type="GO" id="GO:0017148">
    <property type="term" value="P:negative regulation of translation"/>
    <property type="evidence" value="ECO:0007669"/>
    <property type="project" value="TreeGrafter"/>
</dbReference>
<comment type="similarity">
    <text evidence="1 4">Belongs to the universal ribosomal protein uL13 family.</text>
</comment>
<feature type="region of interest" description="Disordered" evidence="5">
    <location>
        <begin position="185"/>
        <end position="210"/>
    </location>
</feature>
<evidence type="ECO:0000256" key="3">
    <source>
        <dbReference type="ARBA" id="ARBA00023274"/>
    </source>
</evidence>
<keyword evidence="3 4" id="KW-0687">Ribonucleoprotein</keyword>
<dbReference type="PANTHER" id="PTHR11545:SF2">
    <property type="entry name" value="LARGE RIBOSOMAL SUBUNIT PROTEIN UL13M"/>
    <property type="match status" value="1"/>
</dbReference>